<organism evidence="1 2">
    <name type="scientific">Taxus chinensis</name>
    <name type="common">Chinese yew</name>
    <name type="synonym">Taxus wallichiana var. chinensis</name>
    <dbReference type="NCBI Taxonomy" id="29808"/>
    <lineage>
        <taxon>Eukaryota</taxon>
        <taxon>Viridiplantae</taxon>
        <taxon>Streptophyta</taxon>
        <taxon>Embryophyta</taxon>
        <taxon>Tracheophyta</taxon>
        <taxon>Spermatophyta</taxon>
        <taxon>Pinopsida</taxon>
        <taxon>Pinidae</taxon>
        <taxon>Conifers II</taxon>
        <taxon>Cupressales</taxon>
        <taxon>Taxaceae</taxon>
        <taxon>Taxus</taxon>
    </lineage>
</organism>
<keyword evidence="2" id="KW-1185">Reference proteome</keyword>
<dbReference type="AlphaFoldDB" id="A0AA38C3S5"/>
<feature type="non-terminal residue" evidence="1">
    <location>
        <position position="98"/>
    </location>
</feature>
<comment type="caution">
    <text evidence="1">The sequence shown here is derived from an EMBL/GenBank/DDBJ whole genome shotgun (WGS) entry which is preliminary data.</text>
</comment>
<accession>A0AA38C3S5</accession>
<sequence>SRNFIKQGSKWKVGDGRDINFWEDNWFNGNLMDRFGAVKDSLISKYGIKIKDYIEGNGTSKNWKKLTVERIDLKQITSSLQDQLDLIPLSQLDSKDEL</sequence>
<name>A0AA38C3S5_TAXCH</name>
<feature type="non-terminal residue" evidence="1">
    <location>
        <position position="1"/>
    </location>
</feature>
<dbReference type="Proteomes" id="UP000824469">
    <property type="component" value="Unassembled WGS sequence"/>
</dbReference>
<protein>
    <submittedName>
        <fullName evidence="1">Uncharacterized protein</fullName>
    </submittedName>
</protein>
<proteinExistence type="predicted"/>
<dbReference type="EMBL" id="JAHRHJ020003258">
    <property type="protein sequence ID" value="KAH9292096.1"/>
    <property type="molecule type" value="Genomic_DNA"/>
</dbReference>
<evidence type="ECO:0000313" key="2">
    <source>
        <dbReference type="Proteomes" id="UP000824469"/>
    </source>
</evidence>
<reference evidence="1 2" key="1">
    <citation type="journal article" date="2021" name="Nat. Plants">
        <title>The Taxus genome provides insights into paclitaxel biosynthesis.</title>
        <authorList>
            <person name="Xiong X."/>
            <person name="Gou J."/>
            <person name="Liao Q."/>
            <person name="Li Y."/>
            <person name="Zhou Q."/>
            <person name="Bi G."/>
            <person name="Li C."/>
            <person name="Du R."/>
            <person name="Wang X."/>
            <person name="Sun T."/>
            <person name="Guo L."/>
            <person name="Liang H."/>
            <person name="Lu P."/>
            <person name="Wu Y."/>
            <person name="Zhang Z."/>
            <person name="Ro D.K."/>
            <person name="Shang Y."/>
            <person name="Huang S."/>
            <person name="Yan J."/>
        </authorList>
    </citation>
    <scope>NUCLEOTIDE SEQUENCE [LARGE SCALE GENOMIC DNA]</scope>
    <source>
        <strain evidence="1">Ta-2019</strain>
    </source>
</reference>
<gene>
    <name evidence="1" type="ORF">KI387_042716</name>
</gene>
<evidence type="ECO:0000313" key="1">
    <source>
        <dbReference type="EMBL" id="KAH9292096.1"/>
    </source>
</evidence>